<feature type="non-terminal residue" evidence="2">
    <location>
        <position position="1"/>
    </location>
</feature>
<dbReference type="OMA" id="CREIFVR"/>
<dbReference type="Pfam" id="PF05684">
    <property type="entry name" value="DUF819"/>
    <property type="match status" value="1"/>
</dbReference>
<dbReference type="Proteomes" id="UP000824469">
    <property type="component" value="Unassembled WGS sequence"/>
</dbReference>
<evidence type="ECO:0000313" key="3">
    <source>
        <dbReference type="Proteomes" id="UP000824469"/>
    </source>
</evidence>
<feature type="transmembrane region" description="Helical" evidence="1">
    <location>
        <begin position="138"/>
        <end position="158"/>
    </location>
</feature>
<dbReference type="PANTHER" id="PTHR34289">
    <property type="entry name" value="PROTEIN, PUTATIVE (DUF819)-RELATED"/>
    <property type="match status" value="1"/>
</dbReference>
<dbReference type="InterPro" id="IPR008537">
    <property type="entry name" value="DUF819"/>
</dbReference>
<proteinExistence type="predicted"/>
<dbReference type="PANTHER" id="PTHR34289:SF3">
    <property type="entry name" value="PROTEIN, PUTATIVE (DUF819)-RELATED"/>
    <property type="match status" value="1"/>
</dbReference>
<dbReference type="EMBL" id="JAHRHJ020000002">
    <property type="protein sequence ID" value="KAH9327615.1"/>
    <property type="molecule type" value="Genomic_DNA"/>
</dbReference>
<feature type="transmembrane region" description="Helical" evidence="1">
    <location>
        <begin position="170"/>
        <end position="192"/>
    </location>
</feature>
<feature type="transmembrane region" description="Helical" evidence="1">
    <location>
        <begin position="232"/>
        <end position="255"/>
    </location>
</feature>
<organism evidence="2 3">
    <name type="scientific">Taxus chinensis</name>
    <name type="common">Chinese yew</name>
    <name type="synonym">Taxus wallichiana var. chinensis</name>
    <dbReference type="NCBI Taxonomy" id="29808"/>
    <lineage>
        <taxon>Eukaryota</taxon>
        <taxon>Viridiplantae</taxon>
        <taxon>Streptophyta</taxon>
        <taxon>Embryophyta</taxon>
        <taxon>Tracheophyta</taxon>
        <taxon>Spermatophyta</taxon>
        <taxon>Pinopsida</taxon>
        <taxon>Pinidae</taxon>
        <taxon>Conifers II</taxon>
        <taxon>Cupressales</taxon>
        <taxon>Taxaceae</taxon>
        <taxon>Taxus</taxon>
    </lineage>
</organism>
<dbReference type="AlphaFoldDB" id="A0AA38GVQ4"/>
<evidence type="ECO:0000313" key="2">
    <source>
        <dbReference type="EMBL" id="KAH9327615.1"/>
    </source>
</evidence>
<feature type="transmembrane region" description="Helical" evidence="1">
    <location>
        <begin position="309"/>
        <end position="328"/>
    </location>
</feature>
<sequence length="348" mass="36711">MEASACFRHSAATSARADRTLLHPKKVPNSTLHQARLSYNIPLKTDLSLNLKGANSWSLRTALNSERRRRIEARVQLNSPLIPPTDHWGTWTALLSVGAFGIWSEKTKVGSVLSGALVSILVALAASNLGLVAYEAPAYHVVNRYLLPLAVPLLLYSADLRRVMASTGRLLIAFCLGSVATVIGTFVAFLVVPMRSLGQDSWKIAAALMSRHIGGAVNYVAVSEALNVSPSALTAGLAADNLICAIYFTTIFALASSIPPEISTANEDNQMEPESGHGKGLPVLESATALALSCVICTAGMYLAKIFSFQGGGITCITALVVVLATLFPSQIGSLAPAGEALALILMQ</sequence>
<reference evidence="2 3" key="1">
    <citation type="journal article" date="2021" name="Nat. Plants">
        <title>The Taxus genome provides insights into paclitaxel biosynthesis.</title>
        <authorList>
            <person name="Xiong X."/>
            <person name="Gou J."/>
            <person name="Liao Q."/>
            <person name="Li Y."/>
            <person name="Zhou Q."/>
            <person name="Bi G."/>
            <person name="Li C."/>
            <person name="Du R."/>
            <person name="Wang X."/>
            <person name="Sun T."/>
            <person name="Guo L."/>
            <person name="Liang H."/>
            <person name="Lu P."/>
            <person name="Wu Y."/>
            <person name="Zhang Z."/>
            <person name="Ro D.K."/>
            <person name="Shang Y."/>
            <person name="Huang S."/>
            <person name="Yan J."/>
        </authorList>
    </citation>
    <scope>NUCLEOTIDE SEQUENCE [LARGE SCALE GENOMIC DNA]</scope>
    <source>
        <strain evidence="2">Ta-2019</strain>
    </source>
</reference>
<keyword evidence="3" id="KW-1185">Reference proteome</keyword>
<accession>A0AA38GVQ4</accession>
<keyword evidence="1" id="KW-0812">Transmembrane</keyword>
<keyword evidence="1" id="KW-0472">Membrane</keyword>
<evidence type="ECO:0000256" key="1">
    <source>
        <dbReference type="SAM" id="Phobius"/>
    </source>
</evidence>
<feature type="transmembrane region" description="Helical" evidence="1">
    <location>
        <begin position="112"/>
        <end position="132"/>
    </location>
</feature>
<protein>
    <submittedName>
        <fullName evidence="2">Uncharacterized protein</fullName>
    </submittedName>
</protein>
<keyword evidence="1" id="KW-1133">Transmembrane helix</keyword>
<name>A0AA38GVQ4_TAXCH</name>
<gene>
    <name evidence="2" type="ORF">KI387_007793</name>
</gene>
<comment type="caution">
    <text evidence="2">The sequence shown here is derived from an EMBL/GenBank/DDBJ whole genome shotgun (WGS) entry which is preliminary data.</text>
</comment>